<feature type="transmembrane region" description="Helical" evidence="1">
    <location>
        <begin position="75"/>
        <end position="94"/>
    </location>
</feature>
<gene>
    <name evidence="2" type="ORF">SAMN00777080_4873</name>
</gene>
<evidence type="ECO:0008006" key="4">
    <source>
        <dbReference type="Google" id="ProtNLM"/>
    </source>
</evidence>
<keyword evidence="1" id="KW-0472">Membrane</keyword>
<keyword evidence="1" id="KW-1133">Transmembrane helix</keyword>
<feature type="transmembrane region" description="Helical" evidence="1">
    <location>
        <begin position="33"/>
        <end position="54"/>
    </location>
</feature>
<keyword evidence="1" id="KW-0812">Transmembrane</keyword>
<reference evidence="3" key="1">
    <citation type="submission" date="2017-04" db="EMBL/GenBank/DDBJ databases">
        <authorList>
            <person name="Varghese N."/>
            <person name="Submissions S."/>
        </authorList>
    </citation>
    <scope>NUCLEOTIDE SEQUENCE [LARGE SCALE GENOMIC DNA]</scope>
    <source>
        <strain evidence="3">DSM 16537</strain>
    </source>
</reference>
<accession>A0A1W2HBW5</accession>
<dbReference type="STRING" id="758820.SAMN00777080_4873"/>
<dbReference type="EMBL" id="LT838813">
    <property type="protein sequence ID" value="SMD46192.1"/>
    <property type="molecule type" value="Genomic_DNA"/>
</dbReference>
<dbReference type="AlphaFoldDB" id="A0A1W2HBW5"/>
<name>A0A1W2HBW5_9BACT</name>
<feature type="transmembrane region" description="Helical" evidence="1">
    <location>
        <begin position="131"/>
        <end position="158"/>
    </location>
</feature>
<evidence type="ECO:0000313" key="3">
    <source>
        <dbReference type="Proteomes" id="UP000192333"/>
    </source>
</evidence>
<feature type="transmembrane region" description="Helical" evidence="1">
    <location>
        <begin position="170"/>
        <end position="186"/>
    </location>
</feature>
<evidence type="ECO:0000313" key="2">
    <source>
        <dbReference type="EMBL" id="SMD46192.1"/>
    </source>
</evidence>
<dbReference type="OrthoDB" id="966117at2"/>
<proteinExistence type="predicted"/>
<dbReference type="InterPro" id="IPR036938">
    <property type="entry name" value="PAP2/HPO_sf"/>
</dbReference>
<keyword evidence="3" id="KW-1185">Reference proteome</keyword>
<sequence length="187" mass="20945">MKLARTISIIGHPLLLGTIYVVLMSFHNLPIQTAFAVSLSVIVLITIPIIFNNWRKTKKGIYTNFDVSDRKQRKGFYPFAIILVIVLLLVFWTFDFPGEVILKSLVFFVMVLLMALINLKLKASMHAGIAFYIAVSVFSVGLLPGLMLLGLAILISWSRLELKRHSEMEIIVGGCMGIIFGYLSLIV</sequence>
<feature type="transmembrane region" description="Helical" evidence="1">
    <location>
        <begin position="7"/>
        <end position="27"/>
    </location>
</feature>
<dbReference type="Proteomes" id="UP000192333">
    <property type="component" value="Chromosome I"/>
</dbReference>
<evidence type="ECO:0000256" key="1">
    <source>
        <dbReference type="SAM" id="Phobius"/>
    </source>
</evidence>
<dbReference type="SUPFAM" id="SSF48317">
    <property type="entry name" value="Acid phosphatase/Vanadium-dependent haloperoxidase"/>
    <property type="match status" value="1"/>
</dbReference>
<protein>
    <recommendedName>
        <fullName evidence="4">PAP2 superfamily protein</fullName>
    </recommendedName>
</protein>
<dbReference type="RefSeq" id="WP_084123125.1">
    <property type="nucleotide sequence ID" value="NZ_LT838813.1"/>
</dbReference>
<organism evidence="2 3">
    <name type="scientific">Aquiflexum balticum DSM 16537</name>
    <dbReference type="NCBI Taxonomy" id="758820"/>
    <lineage>
        <taxon>Bacteria</taxon>
        <taxon>Pseudomonadati</taxon>
        <taxon>Bacteroidota</taxon>
        <taxon>Cytophagia</taxon>
        <taxon>Cytophagales</taxon>
        <taxon>Cyclobacteriaceae</taxon>
        <taxon>Aquiflexum</taxon>
    </lineage>
</organism>
<feature type="transmembrane region" description="Helical" evidence="1">
    <location>
        <begin position="100"/>
        <end position="119"/>
    </location>
</feature>